<organism evidence="1 2">
    <name type="scientific">Alectoria fallacina</name>
    <dbReference type="NCBI Taxonomy" id="1903189"/>
    <lineage>
        <taxon>Eukaryota</taxon>
        <taxon>Fungi</taxon>
        <taxon>Dikarya</taxon>
        <taxon>Ascomycota</taxon>
        <taxon>Pezizomycotina</taxon>
        <taxon>Lecanoromycetes</taxon>
        <taxon>OSLEUM clade</taxon>
        <taxon>Lecanoromycetidae</taxon>
        <taxon>Lecanorales</taxon>
        <taxon>Lecanorineae</taxon>
        <taxon>Parmeliaceae</taxon>
        <taxon>Alectoria</taxon>
    </lineage>
</organism>
<proteinExistence type="predicted"/>
<gene>
    <name evidence="1" type="ORF">ALECFALPRED_004708</name>
</gene>
<dbReference type="Proteomes" id="UP000664203">
    <property type="component" value="Unassembled WGS sequence"/>
</dbReference>
<keyword evidence="2" id="KW-1185">Reference proteome</keyword>
<comment type="caution">
    <text evidence="1">The sequence shown here is derived from an EMBL/GenBank/DDBJ whole genome shotgun (WGS) entry which is preliminary data.</text>
</comment>
<dbReference type="EMBL" id="CAJPDR010000292">
    <property type="protein sequence ID" value="CAF9930699.1"/>
    <property type="molecule type" value="Genomic_DNA"/>
</dbReference>
<reference evidence="1" key="1">
    <citation type="submission" date="2021-03" db="EMBL/GenBank/DDBJ databases">
        <authorList>
            <person name="Tagirdzhanova G."/>
        </authorList>
    </citation>
    <scope>NUCLEOTIDE SEQUENCE</scope>
</reference>
<name>A0A8H3IX83_9LECA</name>
<accession>A0A8H3IX83</accession>
<sequence>MNDDLEGAEVGFGHGSFTFHKIRRTYPERLDWGLIWMARRKFADDVSGRTACVEMGQDSIS</sequence>
<evidence type="ECO:0000313" key="1">
    <source>
        <dbReference type="EMBL" id="CAF9930699.1"/>
    </source>
</evidence>
<protein>
    <submittedName>
        <fullName evidence="1">Uncharacterized protein</fullName>
    </submittedName>
</protein>
<dbReference type="AlphaFoldDB" id="A0A8H3IX83"/>
<evidence type="ECO:0000313" key="2">
    <source>
        <dbReference type="Proteomes" id="UP000664203"/>
    </source>
</evidence>